<dbReference type="CDD" id="cd11344">
    <property type="entry name" value="AmyAc_GlgE_like"/>
    <property type="match status" value="1"/>
</dbReference>
<evidence type="ECO:0000256" key="3">
    <source>
        <dbReference type="ARBA" id="ARBA00022679"/>
    </source>
</evidence>
<dbReference type="Pfam" id="PF11896">
    <property type="entry name" value="GlgE_dom_N_S"/>
    <property type="match status" value="1"/>
</dbReference>
<keyword evidence="2 6" id="KW-0328">Glycosyltransferase</keyword>
<organism evidence="9 10">
    <name type="scientific">Yanghanlia caeni</name>
    <dbReference type="NCBI Taxonomy" id="3064283"/>
    <lineage>
        <taxon>Bacteria</taxon>
        <taxon>Pseudomonadati</taxon>
        <taxon>Pseudomonadota</taxon>
        <taxon>Betaproteobacteria</taxon>
        <taxon>Burkholderiales</taxon>
        <taxon>Alcaligenaceae</taxon>
        <taxon>Yanghanlia</taxon>
    </lineage>
</organism>
<dbReference type="Gene3D" id="3.20.20.80">
    <property type="entry name" value="Glycosidases"/>
    <property type="match status" value="1"/>
</dbReference>
<evidence type="ECO:0000256" key="1">
    <source>
        <dbReference type="ARBA" id="ARBA00011738"/>
    </source>
</evidence>
<evidence type="ECO:0000313" key="9">
    <source>
        <dbReference type="EMBL" id="MDR4124758.1"/>
    </source>
</evidence>
<dbReference type="InterPro" id="IPR013780">
    <property type="entry name" value="Glyco_hydro_b"/>
</dbReference>
<dbReference type="InterPro" id="IPR021828">
    <property type="entry name" value="GlgE_dom_N/S"/>
</dbReference>
<protein>
    <recommendedName>
        <fullName evidence="6">Alpha-1,4-glucan:maltose-1-phosphate maltosyltransferase</fullName>
        <shortName evidence="6">GMPMT</shortName>
        <ecNumber evidence="6">2.4.99.16</ecNumber>
    </recommendedName>
    <alternativeName>
        <fullName evidence="6">(1-&gt;4)-alpha-D-glucan:maltose-1-phosphate alpha-D-maltosyltransferase</fullName>
    </alternativeName>
</protein>
<dbReference type="InterPro" id="IPR049171">
    <property type="entry name" value="GLGE_C"/>
</dbReference>
<evidence type="ECO:0000256" key="4">
    <source>
        <dbReference type="ARBA" id="ARBA00023277"/>
    </source>
</evidence>
<gene>
    <name evidence="6" type="primary">glgE</name>
    <name evidence="9" type="ORF">Q8947_02015</name>
</gene>
<comment type="subunit">
    <text evidence="1 6">Homodimer.</text>
</comment>
<feature type="region of interest" description="Disordered" evidence="7">
    <location>
        <begin position="21"/>
        <end position="40"/>
    </location>
</feature>
<comment type="similarity">
    <text evidence="6">Belongs to the glycosyl hydrolase 13 family. GlgE subfamily.</text>
</comment>
<keyword evidence="3 6" id="KW-0808">Transferase</keyword>
<keyword evidence="4 6" id="KW-0119">Carbohydrate metabolism</keyword>
<dbReference type="InterPro" id="IPR013783">
    <property type="entry name" value="Ig-like_fold"/>
</dbReference>
<feature type="domain" description="Glycosyl hydrolase family 13 catalytic" evidence="8">
    <location>
        <begin position="589"/>
        <end position="938"/>
    </location>
</feature>
<feature type="active site" description="Proton donor" evidence="6">
    <location>
        <position position="802"/>
    </location>
</feature>
<evidence type="ECO:0000313" key="10">
    <source>
        <dbReference type="Proteomes" id="UP001232156"/>
    </source>
</evidence>
<evidence type="ECO:0000256" key="2">
    <source>
        <dbReference type="ARBA" id="ARBA00022676"/>
    </source>
</evidence>
<dbReference type="Gene3D" id="1.20.58.80">
    <property type="entry name" value="Phosphotransferase system, lactose/cellobiose-type IIA subunit"/>
    <property type="match status" value="1"/>
</dbReference>
<dbReference type="Gene3D" id="2.60.40.1180">
    <property type="entry name" value="Golgi alpha-mannosidase II"/>
    <property type="match status" value="1"/>
</dbReference>
<feature type="binding site" evidence="6">
    <location>
        <position position="637"/>
    </location>
    <ligand>
        <name>alpha-maltose 1-phosphate</name>
        <dbReference type="ChEBI" id="CHEBI:63576"/>
    </ligand>
</feature>
<proteinExistence type="inferred from homology"/>
<comment type="catalytic activity">
    <reaction evidence="5 6">
        <text>alpha-maltose 1-phosphate + [(1-&gt;4)-alpha-D-glucosyl](n) = [(1-&gt;4)-alpha-D-glucosyl](n+2) + phosphate</text>
        <dbReference type="Rhea" id="RHEA:42692"/>
        <dbReference type="Rhea" id="RHEA-COMP:9584"/>
        <dbReference type="Rhea" id="RHEA-COMP:10183"/>
        <dbReference type="ChEBI" id="CHEBI:15444"/>
        <dbReference type="ChEBI" id="CHEBI:43474"/>
        <dbReference type="ChEBI" id="CHEBI:63576"/>
        <dbReference type="EC" id="2.4.99.16"/>
    </reaction>
</comment>
<dbReference type="InterPro" id="IPR026585">
    <property type="entry name" value="GlgE"/>
</dbReference>
<comment type="function">
    <text evidence="6">Maltosyltransferase that uses maltose 1-phosphate (M1P) as the sugar donor to elongate linear or branched alpha-(1-&gt;4)-glucans. Is involved in a branched alpha-glucan biosynthetic pathway from trehalose, together with TreS, Mak and GlgB.</text>
</comment>
<feature type="binding site" evidence="6">
    <location>
        <position position="732"/>
    </location>
    <ligand>
        <name>alpha-maltose 1-phosphate</name>
        <dbReference type="ChEBI" id="CHEBI:63576"/>
    </ligand>
</feature>
<dbReference type="SMART" id="SM00642">
    <property type="entry name" value="Aamy"/>
    <property type="match status" value="1"/>
</dbReference>
<dbReference type="EC" id="2.4.99.16" evidence="6"/>
<dbReference type="Proteomes" id="UP001232156">
    <property type="component" value="Unassembled WGS sequence"/>
</dbReference>
<evidence type="ECO:0000256" key="5">
    <source>
        <dbReference type="ARBA" id="ARBA00048735"/>
    </source>
</evidence>
<dbReference type="InterPro" id="IPR006047">
    <property type="entry name" value="GH13_cat_dom"/>
</dbReference>
<dbReference type="Pfam" id="PF00128">
    <property type="entry name" value="Alpha-amylase"/>
    <property type="match status" value="1"/>
</dbReference>
<feature type="region of interest" description="Disordered" evidence="7">
    <location>
        <begin position="511"/>
        <end position="538"/>
    </location>
</feature>
<dbReference type="RefSeq" id="WP_347286330.1">
    <property type="nucleotide sequence ID" value="NZ_JAUZQE010000003.1"/>
</dbReference>
<feature type="region of interest" description="Disordered" evidence="7">
    <location>
        <begin position="633"/>
        <end position="659"/>
    </location>
</feature>
<evidence type="ECO:0000259" key="8">
    <source>
        <dbReference type="SMART" id="SM00642"/>
    </source>
</evidence>
<accession>A0ABU1D2U8</accession>
<dbReference type="Gene3D" id="2.60.40.10">
    <property type="entry name" value="Immunoglobulins"/>
    <property type="match status" value="1"/>
</dbReference>
<feature type="site" description="Transition state stabilizer" evidence="6">
    <location>
        <position position="860"/>
    </location>
</feature>
<sequence length="1046" mass="117070">MQAAAVHLVQRHQPTEAWRIHAPFSSSHTPASSGGHDQRDWASACRDAAAAGFNGIWIPHEWLGAPDPRSADLNGGHPCVAACVEHHLRLAVDIDASATRQESWVTLLTSTLQALPQALPVIVVLRGLTHEPFEAWEALLARLRESRDELEISIWTPGWTPQQLRVLENLAPDAVYSSLPWWDGRAAWLIEEYERLRRIAPVVAPLTDPRVPHTSSSVDLQRRLAVAYVAADGVLTPALCRIKGDLIFPRERLMHQGVIRGPLRLTGLLSAITALFRADERNGRLLLLNPSPSQGGVMLRALLERRLPNGFVLGDGGQADFTLEPDGWMFVPVQAAEYIVEHGMTSNQQRRSLSAALRAPRIAIEDVSPVVDGGAFPAKRCLGESIAVRANIFMDGHEILAAEVLWRAANESSWKRTAMVSLGNDAWEARITPRRLGRYVFSIRAWHDRWGSFCEALRKKAEAGADVSLDVEEGRRMLDACLARVDQPEDAAMAAVQAALTAIGEPAVSDAAGRRRRGRAATVGRVGPVEAGSAPAIPQASPEQVEVLLDAELGRAVASLQEPAFETHTCGAYPLSIERNETVFSSWYELFPRSQSREPGRHGTLLDVVQRLPEIRRMGFDVLYFPPIHPIGRQNRKGRNNSLQAGPDDPGSPYAIGAEEGGHETIHPELGTLEDFRVLVEAARQHGMEIALDFAIQCSPDHPWLREHPDWFNWRADGSLKHAENPPKRYEDIVNPDFYSPLASSPRQAALWRALRDIVLFWVQQGVRIFRVDNPHTKPLPFWQWMLREVRDRHPDTIFLSEAFTRPAMMYRLAKVGFSQSYTYFTWRNTRHELTTYMTELNSAPVRDFFRPNFFVNTPDINPWFLQSSGRPGFLIRAVLATTLSGNWGMYNGFELCEAQAVPGKEEYLDSEKYQLRHWDMDRPGNIIDEITRLNRVRQSHPALQSHLGIRFHETGNEQVIFYSRHSQIGDSIVLVAVSLDPHAPQAATLELPRHEWGLPDGAPLPLHDLFEDRRFTLRGATHAIVLTPERPFVLWALAPSEGVAP</sequence>
<feature type="binding site" evidence="6">
    <location>
        <position position="774"/>
    </location>
    <ligand>
        <name>alpha-maltose 1-phosphate</name>
        <dbReference type="ChEBI" id="CHEBI:63576"/>
    </ligand>
</feature>
<dbReference type="PANTHER" id="PTHR47786:SF2">
    <property type="entry name" value="GLYCOSYL HYDROLASE FAMILY 13 CATALYTIC DOMAIN-CONTAINING PROTEIN"/>
    <property type="match status" value="1"/>
</dbReference>
<dbReference type="HAMAP" id="MF_02124">
    <property type="entry name" value="GlgE"/>
    <property type="match status" value="1"/>
</dbReference>
<reference evidence="9 10" key="1">
    <citation type="submission" date="2023-08" db="EMBL/GenBank/DDBJ databases">
        <title>Alcaligenaceae gen. nov., a novel taxon isolated from the sludge of Yixing Pesticide Factory.</title>
        <authorList>
            <person name="Ruan L."/>
        </authorList>
    </citation>
    <scope>NUCLEOTIDE SEQUENCE [LARGE SCALE GENOMIC DNA]</scope>
    <source>
        <strain evidence="9 10">LG-2</strain>
    </source>
</reference>
<dbReference type="InterPro" id="IPR017853">
    <property type="entry name" value="GH"/>
</dbReference>
<dbReference type="EMBL" id="JAUZQE010000003">
    <property type="protein sequence ID" value="MDR4124758.1"/>
    <property type="molecule type" value="Genomic_DNA"/>
</dbReference>
<dbReference type="SUPFAM" id="SSF51445">
    <property type="entry name" value="(Trans)glycosidases"/>
    <property type="match status" value="1"/>
</dbReference>
<dbReference type="PANTHER" id="PTHR47786">
    <property type="entry name" value="ALPHA-1,4-GLUCAN:MALTOSE-1-PHOSPHATE MALTOSYLTRANSFERASE"/>
    <property type="match status" value="1"/>
</dbReference>
<comment type="caution">
    <text evidence="9">The sequence shown here is derived from an EMBL/GenBank/DDBJ whole genome shotgun (WGS) entry which is preliminary data.</text>
</comment>
<evidence type="ECO:0000256" key="6">
    <source>
        <dbReference type="HAMAP-Rule" id="MF_02124"/>
    </source>
</evidence>
<keyword evidence="10" id="KW-1185">Reference proteome</keyword>
<dbReference type="Pfam" id="PF21702">
    <property type="entry name" value="GLGE_C"/>
    <property type="match status" value="1"/>
</dbReference>
<evidence type="ECO:0000256" key="7">
    <source>
        <dbReference type="SAM" id="MobiDB-lite"/>
    </source>
</evidence>
<feature type="binding site" evidence="6">
    <location>
        <begin position="913"/>
        <end position="914"/>
    </location>
    <ligand>
        <name>alpha-maltose 1-phosphate</name>
        <dbReference type="ChEBI" id="CHEBI:63576"/>
    </ligand>
</feature>
<name>A0ABU1D2U8_9BURK</name>
<feature type="active site" description="Nucleophile" evidence="6">
    <location>
        <position position="773"/>
    </location>
</feature>
<feature type="binding site" evidence="6">
    <location>
        <position position="697"/>
    </location>
    <ligand>
        <name>alpha-maltose 1-phosphate</name>
        <dbReference type="ChEBI" id="CHEBI:63576"/>
    </ligand>
</feature>